<evidence type="ECO:0000313" key="2">
    <source>
        <dbReference type="Proteomes" id="UP001162483"/>
    </source>
</evidence>
<sequence length="51" mass="5474">MIGTSHRGTIQRSVEGARTGREFCAHSLAAHGTSIWCSLCPEDTDRCTGPL</sequence>
<proteinExistence type="predicted"/>
<keyword evidence="2" id="KW-1185">Reference proteome</keyword>
<accession>A0ABN9BIV6</accession>
<feature type="non-terminal residue" evidence="1">
    <location>
        <position position="51"/>
    </location>
</feature>
<comment type="caution">
    <text evidence="1">The sequence shown here is derived from an EMBL/GenBank/DDBJ whole genome shotgun (WGS) entry which is preliminary data.</text>
</comment>
<gene>
    <name evidence="1" type="ORF">SPARVUS_LOCUS3019206</name>
</gene>
<name>A0ABN9BIV6_9NEOB</name>
<dbReference type="Proteomes" id="UP001162483">
    <property type="component" value="Unassembled WGS sequence"/>
</dbReference>
<protein>
    <submittedName>
        <fullName evidence="1">Uncharacterized protein</fullName>
    </submittedName>
</protein>
<dbReference type="EMBL" id="CATNWA010004357">
    <property type="protein sequence ID" value="CAI9547589.1"/>
    <property type="molecule type" value="Genomic_DNA"/>
</dbReference>
<evidence type="ECO:0000313" key="1">
    <source>
        <dbReference type="EMBL" id="CAI9547589.1"/>
    </source>
</evidence>
<reference evidence="1" key="1">
    <citation type="submission" date="2023-05" db="EMBL/GenBank/DDBJ databases">
        <authorList>
            <person name="Stuckert A."/>
        </authorList>
    </citation>
    <scope>NUCLEOTIDE SEQUENCE</scope>
</reference>
<organism evidence="1 2">
    <name type="scientific">Staurois parvus</name>
    <dbReference type="NCBI Taxonomy" id="386267"/>
    <lineage>
        <taxon>Eukaryota</taxon>
        <taxon>Metazoa</taxon>
        <taxon>Chordata</taxon>
        <taxon>Craniata</taxon>
        <taxon>Vertebrata</taxon>
        <taxon>Euteleostomi</taxon>
        <taxon>Amphibia</taxon>
        <taxon>Batrachia</taxon>
        <taxon>Anura</taxon>
        <taxon>Neobatrachia</taxon>
        <taxon>Ranoidea</taxon>
        <taxon>Ranidae</taxon>
        <taxon>Staurois</taxon>
    </lineage>
</organism>